<feature type="transmembrane region" description="Helical" evidence="7">
    <location>
        <begin position="241"/>
        <end position="259"/>
    </location>
</feature>
<dbReference type="InterPro" id="IPR027417">
    <property type="entry name" value="P-loop_NTPase"/>
</dbReference>
<dbReference type="PANTHER" id="PTHR43394:SF1">
    <property type="entry name" value="ATP-BINDING CASSETTE SUB-FAMILY B MEMBER 10, MITOCHONDRIAL"/>
    <property type="match status" value="1"/>
</dbReference>
<dbReference type="SMART" id="SM00382">
    <property type="entry name" value="AAA"/>
    <property type="match status" value="1"/>
</dbReference>
<dbReference type="Gene3D" id="1.20.1560.10">
    <property type="entry name" value="ABC transporter type 1, transmembrane domain"/>
    <property type="match status" value="1"/>
</dbReference>
<sequence length="546" mass="60665">MKLYKRKDRLLLFGAMILGGLSAALSAFISILLQRIIDAASSKDMNAFLNLIAFTLLYLTVLGIIGYLEAYCTKLIIKNVTKHLRADIFTGVMNQAPSEYTSRNTADYLSALINDIKMVEENHLVPLMLSSQMIIMFLTTLGILFYLSPIVTAILFFFLILMFLVPSLLGRHMQKRQDACSEKLSEFTAKAKDFLNGYEVIRSYSMLPYILRKYAQSNEETADKKFAADKLLAANECISDLLSILSVIAIVFTSSYLMLTGNITIGTLMALIQLSSTFVAPVVMLMQNVPKITGIKPVLERLEGLSSTHASSPGGIISPCNPLSDPPRFHRDLICTNLTFGYSSDRPVLKNLQIQIEAHGKYALLGESGCGKSTFIKLLTGYTTAFDGDILYDGISIKNLSQEHLNRLTAVIHQNVFLFDTDIYENICLGETFTRQQLDQAVQESGISQFLTTLDHGLHTQVGENGRNLSGGQRQRIAVARALIRRTPILVIDEGTSAVDLKTAHEIEKNLLSQKTLTILTITHHLDESLIQYYDHVFHLENGCVG</sequence>
<dbReference type="Pfam" id="PF00005">
    <property type="entry name" value="ABC_tran"/>
    <property type="match status" value="1"/>
</dbReference>
<feature type="transmembrane region" description="Helical" evidence="7">
    <location>
        <begin position="124"/>
        <end position="144"/>
    </location>
</feature>
<feature type="transmembrane region" description="Helical" evidence="7">
    <location>
        <begin position="12"/>
        <end position="33"/>
    </location>
</feature>
<dbReference type="GO" id="GO:0016887">
    <property type="term" value="F:ATP hydrolysis activity"/>
    <property type="evidence" value="ECO:0007669"/>
    <property type="project" value="InterPro"/>
</dbReference>
<dbReference type="InterPro" id="IPR011527">
    <property type="entry name" value="ABC1_TM_dom"/>
</dbReference>
<dbReference type="SUPFAM" id="SSF52540">
    <property type="entry name" value="P-loop containing nucleoside triphosphate hydrolases"/>
    <property type="match status" value="1"/>
</dbReference>
<evidence type="ECO:0000313" key="10">
    <source>
        <dbReference type="EMBL" id="MBU9738877.1"/>
    </source>
</evidence>
<dbReference type="Proteomes" id="UP000712157">
    <property type="component" value="Unassembled WGS sequence"/>
</dbReference>
<gene>
    <name evidence="10" type="ORF">KTH89_20285</name>
</gene>
<evidence type="ECO:0000256" key="1">
    <source>
        <dbReference type="ARBA" id="ARBA00004651"/>
    </source>
</evidence>
<dbReference type="CDD" id="cd07346">
    <property type="entry name" value="ABC_6TM_exporters"/>
    <property type="match status" value="1"/>
</dbReference>
<dbReference type="PROSITE" id="PS00211">
    <property type="entry name" value="ABC_TRANSPORTER_1"/>
    <property type="match status" value="1"/>
</dbReference>
<evidence type="ECO:0000256" key="6">
    <source>
        <dbReference type="ARBA" id="ARBA00023136"/>
    </source>
</evidence>
<name>A0A949K8X7_9FIRM</name>
<keyword evidence="4 10" id="KW-0067">ATP-binding</keyword>
<dbReference type="InterPro" id="IPR003593">
    <property type="entry name" value="AAA+_ATPase"/>
</dbReference>
<evidence type="ECO:0000259" key="9">
    <source>
        <dbReference type="PROSITE" id="PS50929"/>
    </source>
</evidence>
<dbReference type="InterPro" id="IPR039421">
    <property type="entry name" value="Type_1_exporter"/>
</dbReference>
<organism evidence="10 11">
    <name type="scientific">Diplocloster agilis</name>
    <dbReference type="NCBI Taxonomy" id="2850323"/>
    <lineage>
        <taxon>Bacteria</taxon>
        <taxon>Bacillati</taxon>
        <taxon>Bacillota</taxon>
        <taxon>Clostridia</taxon>
        <taxon>Lachnospirales</taxon>
        <taxon>Lachnospiraceae</taxon>
        <taxon>Diplocloster</taxon>
    </lineage>
</organism>
<keyword evidence="6 7" id="KW-0472">Membrane</keyword>
<dbReference type="RefSeq" id="WP_238722898.1">
    <property type="nucleotide sequence ID" value="NZ_JAHQCW010000044.1"/>
</dbReference>
<evidence type="ECO:0000256" key="3">
    <source>
        <dbReference type="ARBA" id="ARBA00022741"/>
    </source>
</evidence>
<feature type="transmembrane region" description="Helical" evidence="7">
    <location>
        <begin position="150"/>
        <end position="169"/>
    </location>
</feature>
<feature type="transmembrane region" description="Helical" evidence="7">
    <location>
        <begin position="45"/>
        <end position="68"/>
    </location>
</feature>
<dbReference type="GO" id="GO:0005886">
    <property type="term" value="C:plasma membrane"/>
    <property type="evidence" value="ECO:0007669"/>
    <property type="project" value="UniProtKB-SubCell"/>
</dbReference>
<protein>
    <submittedName>
        <fullName evidence="10">ABC transporter ATP-binding protein/permease</fullName>
    </submittedName>
</protein>
<feature type="domain" description="ABC transmembrane type-1" evidence="9">
    <location>
        <begin position="13"/>
        <end position="294"/>
    </location>
</feature>
<comment type="caution">
    <text evidence="10">The sequence shown here is derived from an EMBL/GenBank/DDBJ whole genome shotgun (WGS) entry which is preliminary data.</text>
</comment>
<proteinExistence type="predicted"/>
<feature type="domain" description="ABC transporter" evidence="8">
    <location>
        <begin position="333"/>
        <end position="545"/>
    </location>
</feature>
<accession>A0A949K8X7</accession>
<dbReference type="EMBL" id="JAHQCW010000044">
    <property type="protein sequence ID" value="MBU9738877.1"/>
    <property type="molecule type" value="Genomic_DNA"/>
</dbReference>
<dbReference type="Pfam" id="PF00664">
    <property type="entry name" value="ABC_membrane"/>
    <property type="match status" value="1"/>
</dbReference>
<keyword evidence="3" id="KW-0547">Nucleotide-binding</keyword>
<dbReference type="AlphaFoldDB" id="A0A949K8X7"/>
<dbReference type="GO" id="GO:0005524">
    <property type="term" value="F:ATP binding"/>
    <property type="evidence" value="ECO:0007669"/>
    <property type="project" value="UniProtKB-KW"/>
</dbReference>
<dbReference type="SUPFAM" id="SSF90123">
    <property type="entry name" value="ABC transporter transmembrane region"/>
    <property type="match status" value="1"/>
</dbReference>
<dbReference type="InterPro" id="IPR017871">
    <property type="entry name" value="ABC_transporter-like_CS"/>
</dbReference>
<dbReference type="PROSITE" id="PS50893">
    <property type="entry name" value="ABC_TRANSPORTER_2"/>
    <property type="match status" value="1"/>
</dbReference>
<dbReference type="InterPro" id="IPR036640">
    <property type="entry name" value="ABC1_TM_sf"/>
</dbReference>
<dbReference type="GO" id="GO:0015421">
    <property type="term" value="F:ABC-type oligopeptide transporter activity"/>
    <property type="evidence" value="ECO:0007669"/>
    <property type="project" value="TreeGrafter"/>
</dbReference>
<feature type="transmembrane region" description="Helical" evidence="7">
    <location>
        <begin position="265"/>
        <end position="286"/>
    </location>
</feature>
<dbReference type="Gene3D" id="3.40.50.300">
    <property type="entry name" value="P-loop containing nucleotide triphosphate hydrolases"/>
    <property type="match status" value="1"/>
</dbReference>
<dbReference type="PANTHER" id="PTHR43394">
    <property type="entry name" value="ATP-DEPENDENT PERMEASE MDL1, MITOCHONDRIAL"/>
    <property type="match status" value="1"/>
</dbReference>
<keyword evidence="2 7" id="KW-0812">Transmembrane</keyword>
<evidence type="ECO:0000256" key="2">
    <source>
        <dbReference type="ARBA" id="ARBA00022692"/>
    </source>
</evidence>
<evidence type="ECO:0000259" key="8">
    <source>
        <dbReference type="PROSITE" id="PS50893"/>
    </source>
</evidence>
<keyword evidence="11" id="KW-1185">Reference proteome</keyword>
<reference evidence="10" key="1">
    <citation type="submission" date="2021-06" db="EMBL/GenBank/DDBJ databases">
        <title>Description of novel taxa of the family Lachnospiraceae.</title>
        <authorList>
            <person name="Chaplin A.V."/>
            <person name="Sokolova S.R."/>
            <person name="Pikina A.P."/>
            <person name="Korzhanova M."/>
            <person name="Belova V."/>
            <person name="Korostin D."/>
            <person name="Efimov B.A."/>
        </authorList>
    </citation>
    <scope>NUCLEOTIDE SEQUENCE</scope>
    <source>
        <strain evidence="10">ASD5720</strain>
    </source>
</reference>
<evidence type="ECO:0000256" key="5">
    <source>
        <dbReference type="ARBA" id="ARBA00022989"/>
    </source>
</evidence>
<dbReference type="InterPro" id="IPR003439">
    <property type="entry name" value="ABC_transporter-like_ATP-bd"/>
</dbReference>
<evidence type="ECO:0000313" key="11">
    <source>
        <dbReference type="Proteomes" id="UP000712157"/>
    </source>
</evidence>
<keyword evidence="5 7" id="KW-1133">Transmembrane helix</keyword>
<dbReference type="PROSITE" id="PS50929">
    <property type="entry name" value="ABC_TM1F"/>
    <property type="match status" value="1"/>
</dbReference>
<evidence type="ECO:0000256" key="7">
    <source>
        <dbReference type="SAM" id="Phobius"/>
    </source>
</evidence>
<dbReference type="CDD" id="cd03228">
    <property type="entry name" value="ABCC_MRP_Like"/>
    <property type="match status" value="1"/>
</dbReference>
<evidence type="ECO:0000256" key="4">
    <source>
        <dbReference type="ARBA" id="ARBA00022840"/>
    </source>
</evidence>
<comment type="subcellular location">
    <subcellularLocation>
        <location evidence="1">Cell membrane</location>
        <topology evidence="1">Multi-pass membrane protein</topology>
    </subcellularLocation>
</comment>